<dbReference type="RefSeq" id="WP_015762277.1">
    <property type="nucleotide sequence ID" value="NZ_CP039375.1"/>
</dbReference>
<protein>
    <submittedName>
        <fullName evidence="1">Uncharacterized protein</fullName>
    </submittedName>
</protein>
<accession>A0A4D6KF68</accession>
<proteinExistence type="predicted"/>
<sequence length="116" mass="12179">MYGNTQFGADVEEVDLTPEQRQSLRRDLTHVAAGLREVLPGEFVVGSEITSGSSGPRATIAVQPPLGSVVSAGYSPTEDKVEITDDERDDLVHGLAASAALQVKQAMTDDAAPTAQ</sequence>
<reference evidence="1 2" key="1">
    <citation type="submission" date="2019-04" db="EMBL/GenBank/DDBJ databases">
        <title>Complete genome sequence of Arthrobacter sp. ZXY-2 associated with effective atrazine degradation and salt adaptation.</title>
        <authorList>
            <person name="Zhao X."/>
        </authorList>
    </citation>
    <scope>NUCLEOTIDE SEQUENCE [LARGE SCALE GENOMIC DNA]</scope>
    <source>
        <strain evidence="2">ZP60</strain>
    </source>
</reference>
<evidence type="ECO:0000313" key="1">
    <source>
        <dbReference type="EMBL" id="QCD65895.1"/>
    </source>
</evidence>
<dbReference type="Proteomes" id="UP000297053">
    <property type="component" value="Chromosome"/>
</dbReference>
<organism evidence="1 2">
    <name type="scientific">Halomicrobium mukohataei</name>
    <dbReference type="NCBI Taxonomy" id="57705"/>
    <lineage>
        <taxon>Archaea</taxon>
        <taxon>Methanobacteriati</taxon>
        <taxon>Methanobacteriota</taxon>
        <taxon>Stenosarchaea group</taxon>
        <taxon>Halobacteria</taxon>
        <taxon>Halobacteriales</taxon>
        <taxon>Haloarculaceae</taxon>
        <taxon>Halomicrobium</taxon>
    </lineage>
</organism>
<name>A0A4D6KF68_9EURY</name>
<dbReference type="GeneID" id="94362558"/>
<dbReference type="AlphaFoldDB" id="A0A4D6KF68"/>
<dbReference type="OMA" id="MNGNTPY"/>
<evidence type="ECO:0000313" key="2">
    <source>
        <dbReference type="Proteomes" id="UP000297053"/>
    </source>
</evidence>
<dbReference type="KEGG" id="halz:E5139_09710"/>
<dbReference type="Pfam" id="PF19128">
    <property type="entry name" value="DUF5811"/>
    <property type="match status" value="1"/>
</dbReference>
<reference evidence="1 2" key="2">
    <citation type="submission" date="2019-04" db="EMBL/GenBank/DDBJ databases">
        <authorList>
            <person name="Yang S."/>
            <person name="Wei W."/>
        </authorList>
    </citation>
    <scope>NUCLEOTIDE SEQUENCE [LARGE SCALE GENOMIC DNA]</scope>
    <source>
        <strain evidence="2">ZP60</strain>
    </source>
</reference>
<gene>
    <name evidence="1" type="ORF">E5139_09710</name>
</gene>
<dbReference type="EMBL" id="CP039375">
    <property type="protein sequence ID" value="QCD65895.1"/>
    <property type="molecule type" value="Genomic_DNA"/>
</dbReference>
<dbReference type="InterPro" id="IPR043835">
    <property type="entry name" value="DUF5811"/>
</dbReference>